<dbReference type="NCBIfam" id="TIGR00964">
    <property type="entry name" value="secE_bact"/>
    <property type="match status" value="1"/>
</dbReference>
<feature type="compositionally biased region" description="Low complexity" evidence="10">
    <location>
        <begin position="1"/>
        <end position="13"/>
    </location>
</feature>
<comment type="subcellular location">
    <subcellularLocation>
        <location evidence="9">Cell membrane</location>
        <topology evidence="9">Single-pass membrane protein</topology>
    </subcellularLocation>
    <subcellularLocation>
        <location evidence="1">Membrane</location>
    </subcellularLocation>
</comment>
<dbReference type="AlphaFoldDB" id="A0LRK7"/>
<keyword evidence="12" id="KW-1185">Reference proteome</keyword>
<dbReference type="GO" id="GO:0009306">
    <property type="term" value="P:protein secretion"/>
    <property type="evidence" value="ECO:0007669"/>
    <property type="project" value="UniProtKB-UniRule"/>
</dbReference>
<dbReference type="Gene3D" id="1.20.5.1030">
    <property type="entry name" value="Preprotein translocase secy subunit"/>
    <property type="match status" value="1"/>
</dbReference>
<evidence type="ECO:0000256" key="6">
    <source>
        <dbReference type="ARBA" id="ARBA00022989"/>
    </source>
</evidence>
<name>A0LRK7_ACIC1</name>
<dbReference type="PANTHER" id="PTHR33910">
    <property type="entry name" value="PROTEIN TRANSLOCASE SUBUNIT SECE"/>
    <property type="match status" value="1"/>
</dbReference>
<dbReference type="STRING" id="351607.Acel_0293"/>
<keyword evidence="7 9" id="KW-0811">Translocation</keyword>
<dbReference type="KEGG" id="ace:Acel_0293"/>
<reference evidence="11 12" key="1">
    <citation type="journal article" date="2009" name="Genome Res.">
        <title>Complete genome of the cellulolytic thermophile Acidothermus cellulolyticus 11B provides insights into its ecophysiological and evolutionary adaptations.</title>
        <authorList>
            <person name="Barabote R.D."/>
            <person name="Xie G."/>
            <person name="Leu D.H."/>
            <person name="Normand P."/>
            <person name="Necsulea A."/>
            <person name="Daubin V."/>
            <person name="Medigue C."/>
            <person name="Adney W.S."/>
            <person name="Xu X.C."/>
            <person name="Lapidus A."/>
            <person name="Parales R.E."/>
            <person name="Detter C."/>
            <person name="Pujic P."/>
            <person name="Bruce D."/>
            <person name="Lavire C."/>
            <person name="Challacombe J.F."/>
            <person name="Brettin T.S."/>
            <person name="Berry A.M."/>
        </authorList>
    </citation>
    <scope>NUCLEOTIDE SEQUENCE [LARGE SCALE GENOMIC DNA]</scope>
    <source>
        <strain evidence="12">ATCC 43068 / DSM 8971 / 11B</strain>
    </source>
</reference>
<evidence type="ECO:0000313" key="12">
    <source>
        <dbReference type="Proteomes" id="UP000008221"/>
    </source>
</evidence>
<dbReference type="Pfam" id="PF00584">
    <property type="entry name" value="SecE"/>
    <property type="match status" value="1"/>
</dbReference>
<dbReference type="InterPro" id="IPR005807">
    <property type="entry name" value="SecE_bac"/>
</dbReference>
<comment type="function">
    <text evidence="9">Essential subunit of the Sec protein translocation channel SecYEG. Clamps together the 2 halves of SecY. May contact the channel plug during translocation.</text>
</comment>
<keyword evidence="6 9" id="KW-1133">Transmembrane helix</keyword>
<proteinExistence type="inferred from homology"/>
<dbReference type="InterPro" id="IPR001901">
    <property type="entry name" value="Translocase_SecE/Sec61-g"/>
</dbReference>
<dbReference type="HOGENOM" id="CLU_113663_3_1_11"/>
<dbReference type="GO" id="GO:0008320">
    <property type="term" value="F:protein transmembrane transporter activity"/>
    <property type="evidence" value="ECO:0007669"/>
    <property type="project" value="UniProtKB-UniRule"/>
</dbReference>
<protein>
    <recommendedName>
        <fullName evidence="9">Protein translocase subunit SecE</fullName>
    </recommendedName>
</protein>
<evidence type="ECO:0000256" key="3">
    <source>
        <dbReference type="ARBA" id="ARBA00022475"/>
    </source>
</evidence>
<dbReference type="GO" id="GO:0006605">
    <property type="term" value="P:protein targeting"/>
    <property type="evidence" value="ECO:0007669"/>
    <property type="project" value="UniProtKB-UniRule"/>
</dbReference>
<evidence type="ECO:0000256" key="10">
    <source>
        <dbReference type="SAM" id="MobiDB-lite"/>
    </source>
</evidence>
<evidence type="ECO:0000256" key="8">
    <source>
        <dbReference type="ARBA" id="ARBA00023136"/>
    </source>
</evidence>
<dbReference type="HAMAP" id="MF_00422">
    <property type="entry name" value="SecE"/>
    <property type="match status" value="1"/>
</dbReference>
<dbReference type="EMBL" id="CP000481">
    <property type="protein sequence ID" value="ABK52067.1"/>
    <property type="molecule type" value="Genomic_DNA"/>
</dbReference>
<evidence type="ECO:0000256" key="2">
    <source>
        <dbReference type="ARBA" id="ARBA00022448"/>
    </source>
</evidence>
<dbReference type="InParanoid" id="A0LRK7"/>
<dbReference type="Proteomes" id="UP000008221">
    <property type="component" value="Chromosome"/>
</dbReference>
<dbReference type="GO" id="GO:0043952">
    <property type="term" value="P:protein transport by the Sec complex"/>
    <property type="evidence" value="ECO:0007669"/>
    <property type="project" value="UniProtKB-UniRule"/>
</dbReference>
<keyword evidence="2 9" id="KW-0813">Transport</keyword>
<gene>
    <name evidence="9" type="primary">secE</name>
    <name evidence="11" type="ordered locus">Acel_0293</name>
</gene>
<evidence type="ECO:0000313" key="11">
    <source>
        <dbReference type="EMBL" id="ABK52067.1"/>
    </source>
</evidence>
<evidence type="ECO:0000256" key="4">
    <source>
        <dbReference type="ARBA" id="ARBA00022692"/>
    </source>
</evidence>
<evidence type="ECO:0000256" key="5">
    <source>
        <dbReference type="ARBA" id="ARBA00022927"/>
    </source>
</evidence>
<feature type="transmembrane region" description="Helical" evidence="9">
    <location>
        <begin position="53"/>
        <end position="74"/>
    </location>
</feature>
<evidence type="ECO:0000256" key="1">
    <source>
        <dbReference type="ARBA" id="ARBA00004370"/>
    </source>
</evidence>
<evidence type="ECO:0000256" key="9">
    <source>
        <dbReference type="HAMAP-Rule" id="MF_00422"/>
    </source>
</evidence>
<keyword evidence="8 9" id="KW-0472">Membrane</keyword>
<dbReference type="GO" id="GO:0065002">
    <property type="term" value="P:intracellular protein transmembrane transport"/>
    <property type="evidence" value="ECO:0007669"/>
    <property type="project" value="UniProtKB-UniRule"/>
</dbReference>
<dbReference type="eggNOG" id="COG0690">
    <property type="taxonomic scope" value="Bacteria"/>
</dbReference>
<dbReference type="InterPro" id="IPR038379">
    <property type="entry name" value="SecE_sf"/>
</dbReference>
<comment type="similarity">
    <text evidence="9">Belongs to the SecE/SEC61-gamma family.</text>
</comment>
<sequence>MRQPVAETTPSAAARRRPERAASDRNVFERIGVWYRQIVAEMRKVIWPTRRELVTYTIVTVVFAVVMIAIVAGLDYGANWAVLKIFG</sequence>
<dbReference type="GO" id="GO:0005886">
    <property type="term" value="C:plasma membrane"/>
    <property type="evidence" value="ECO:0007669"/>
    <property type="project" value="UniProtKB-SubCell"/>
</dbReference>
<evidence type="ECO:0000256" key="7">
    <source>
        <dbReference type="ARBA" id="ARBA00023010"/>
    </source>
</evidence>
<keyword evidence="5 9" id="KW-0653">Protein transport</keyword>
<organism evidence="11 12">
    <name type="scientific">Acidothermus cellulolyticus (strain ATCC 43068 / DSM 8971 / 11B)</name>
    <dbReference type="NCBI Taxonomy" id="351607"/>
    <lineage>
        <taxon>Bacteria</taxon>
        <taxon>Bacillati</taxon>
        <taxon>Actinomycetota</taxon>
        <taxon>Actinomycetes</taxon>
        <taxon>Acidothermales</taxon>
        <taxon>Acidothermaceae</taxon>
        <taxon>Acidothermus</taxon>
    </lineage>
</organism>
<keyword evidence="4 9" id="KW-0812">Transmembrane</keyword>
<comment type="subunit">
    <text evidence="9">Component of the Sec protein translocase complex. Heterotrimer consisting of SecY, SecE and SecG subunits. The heterotrimers can form oligomers, although 1 heterotrimer is thought to be able to translocate proteins. Interacts with the ribosome. Interacts with SecDF, and other proteins may be involved. Interacts with SecA.</text>
</comment>
<feature type="region of interest" description="Disordered" evidence="10">
    <location>
        <begin position="1"/>
        <end position="22"/>
    </location>
</feature>
<accession>A0LRK7</accession>
<dbReference type="PANTHER" id="PTHR33910:SF1">
    <property type="entry name" value="PROTEIN TRANSLOCASE SUBUNIT SECE"/>
    <property type="match status" value="1"/>
</dbReference>
<keyword evidence="3 9" id="KW-1003">Cell membrane</keyword>